<dbReference type="EMBL" id="CAJMWR010003916">
    <property type="protein sequence ID" value="CAE6474194.1"/>
    <property type="molecule type" value="Genomic_DNA"/>
</dbReference>
<comment type="caution">
    <text evidence="2">The sequence shown here is derived from an EMBL/GenBank/DDBJ whole genome shotgun (WGS) entry which is preliminary data.</text>
</comment>
<evidence type="ECO:0000256" key="1">
    <source>
        <dbReference type="SAM" id="MobiDB-lite"/>
    </source>
</evidence>
<proteinExistence type="predicted"/>
<protein>
    <submittedName>
        <fullName evidence="2">Uncharacterized protein</fullName>
    </submittedName>
</protein>
<feature type="compositionally biased region" description="Basic and acidic residues" evidence="1">
    <location>
        <begin position="397"/>
        <end position="406"/>
    </location>
</feature>
<gene>
    <name evidence="2" type="ORF">RDB_LOCUS121341</name>
</gene>
<evidence type="ECO:0000313" key="2">
    <source>
        <dbReference type="EMBL" id="CAE6474194.1"/>
    </source>
</evidence>
<feature type="region of interest" description="Disordered" evidence="1">
    <location>
        <begin position="387"/>
        <end position="418"/>
    </location>
</feature>
<evidence type="ECO:0000313" key="3">
    <source>
        <dbReference type="Proteomes" id="UP000663840"/>
    </source>
</evidence>
<reference evidence="2" key="1">
    <citation type="submission" date="2021-01" db="EMBL/GenBank/DDBJ databases">
        <authorList>
            <person name="Kaushik A."/>
        </authorList>
    </citation>
    <scope>NUCLEOTIDE SEQUENCE</scope>
    <source>
        <strain evidence="2">AG1-1A</strain>
    </source>
</reference>
<dbReference type="Proteomes" id="UP000663840">
    <property type="component" value="Unassembled WGS sequence"/>
</dbReference>
<dbReference type="AlphaFoldDB" id="A0A8H3C920"/>
<accession>A0A8H3C920</accession>
<name>A0A8H3C920_9AGAM</name>
<organism evidence="2 3">
    <name type="scientific">Rhizoctonia solani</name>
    <dbReference type="NCBI Taxonomy" id="456999"/>
    <lineage>
        <taxon>Eukaryota</taxon>
        <taxon>Fungi</taxon>
        <taxon>Dikarya</taxon>
        <taxon>Basidiomycota</taxon>
        <taxon>Agaricomycotina</taxon>
        <taxon>Agaricomycetes</taxon>
        <taxon>Cantharellales</taxon>
        <taxon>Ceratobasidiaceae</taxon>
        <taxon>Rhizoctonia</taxon>
    </lineage>
</organism>
<sequence length="684" mass="76356">MYVLTIHDWYLAVVVEKGPLHQRDSPNSLQDMSAQPNGLCARTQVRNDLHALLESLNNTSQLLENFSETLANGMLLGMGRSDCDNNKLLADGDSGSESKGTLLNALPAESKIASFPLTHIEKFQETLQIWSTYYVVLEEDFDALPLIALYISNKTKTVCCSAVVESLGLWHAILSNALDQHRIIAPIRGVKVKRLRGVISNLLADSRLFAVFLAFKTLALRHIDYSEMDCLLYWGLPQKDYVTEYLANDIRQVPHTCVILTQEEFDRTDTQEKLEIIGARAHPNLDLFNSFEESSLLSKSRTAIEIELTMHRNESLIQASYLGFTMHYKAGGGQYNHWSPSEVLHQANQFASKVLRRGSYAGTNQRFRPLGPELHLRPKILRSLGFGDQPLAKPSKASHDAAEASKRKGPSQSLDEQHGQANGIISNPLTVSLKHTYLVLEEEFDAIPVIMHLAELHRKVICYISHFTKLPAFAKILQACLPKKVLCPGRRDLSIAHRIDEFRGANNAILFLRGDLPARGRLKGANADLVVCWGLSTAGDFHTHINFPRADRTCLVLSSSEKAILTNGFVNKHKLGRYPNSTQLVAYGPKSPLLSYRKTVKTILSEADFNNLKTIYISALSIPSNSAIETACRANRLLARVFLQGEPGDGSKVYKPIGPRLRIRRKLISNYGLERAIERGMILC</sequence>